<evidence type="ECO:0000259" key="2">
    <source>
        <dbReference type="Pfam" id="PF04324"/>
    </source>
</evidence>
<dbReference type="AlphaFoldDB" id="A0A174F8F7"/>
<dbReference type="Gene3D" id="1.10.10.1100">
    <property type="entry name" value="BFD-like [2Fe-2S]-binding domain"/>
    <property type="match status" value="1"/>
</dbReference>
<dbReference type="Proteomes" id="UP000095679">
    <property type="component" value="Unassembled WGS sequence"/>
</dbReference>
<reference evidence="3 4" key="1">
    <citation type="submission" date="2015-09" db="EMBL/GenBank/DDBJ databases">
        <authorList>
            <consortium name="Pathogen Informatics"/>
        </authorList>
    </citation>
    <scope>NUCLEOTIDE SEQUENCE [LARGE SCALE GENOMIC DNA]</scope>
    <source>
        <strain evidence="3 4">2789STDY5834835</strain>
    </source>
</reference>
<dbReference type="InterPro" id="IPR036188">
    <property type="entry name" value="FAD/NAD-bd_sf"/>
</dbReference>
<sequence>MNTLNRRINEKVKDKFPELNIEIRINERNIATVSGECETWEQLIDVGHFVAEDAKIKNVVSEMTVKGLTITPQDYASMAKEGRKKGIIQKTDVVIIGAGVIGCGIARELSKYDFHCIVVDKENDVSVGASKANNGNIHPGHAVKKGTLKHKLNILGNRMYDEWAKDLQFEFQRNGLMYIAWEEEYLPALKRRYTKGLENGVDGIRYISGEEAMAIEPELKKLDNPPIAAVWLPSLAHVEPYEVTIALAENAAENQVKFMLNTKVCDIVHDGRIQAVVTSRGVIETKYVINAAGVYADDISRMAGDVSYTIHPRKGTIVLLDKAKTYPYKPQLGFVSNKLENRMMNVKNKESKGGGCCKTPEGNYLLGPSAKEVWNKEDTSCDAEGIAYALSCCQHKGVGEKDVIRSFAGVRAADFKEDFIIEKSEVTSGLIHVAGIQSPGLSAAPAIAKMVENILLEEMKKEGMSYKRKKNYQPYRPKRRVFRKLSLEEQNKLIKENPDYGQIVCRCEFITKGEILDAIDSPVVPTSVDAIKRRTRAGMGRCQGGFCLPVVLQILAQAQQQDCTEIDFTAKDTNILEKIKN</sequence>
<keyword evidence="3" id="KW-0560">Oxidoreductase</keyword>
<dbReference type="Gene3D" id="3.30.9.10">
    <property type="entry name" value="D-Amino Acid Oxidase, subunit A, domain 2"/>
    <property type="match status" value="1"/>
</dbReference>
<dbReference type="EC" id="1.1.5.3" evidence="3"/>
<evidence type="ECO:0000313" key="3">
    <source>
        <dbReference type="EMBL" id="CUO44610.1"/>
    </source>
</evidence>
<dbReference type="InterPro" id="IPR052745">
    <property type="entry name" value="G3P_Oxidase/Oxidoreductase"/>
</dbReference>
<name>A0A174F8F7_9FIRM</name>
<dbReference type="Pfam" id="PF01266">
    <property type="entry name" value="DAO"/>
    <property type="match status" value="1"/>
</dbReference>
<dbReference type="InterPro" id="IPR006076">
    <property type="entry name" value="FAD-dep_OxRdtase"/>
</dbReference>
<dbReference type="Pfam" id="PF04324">
    <property type="entry name" value="Fer2_BFD"/>
    <property type="match status" value="1"/>
</dbReference>
<dbReference type="CDD" id="cd19946">
    <property type="entry name" value="GlpA-like_Fer2_BFD-like"/>
    <property type="match status" value="1"/>
</dbReference>
<dbReference type="EMBL" id="CYZL01000014">
    <property type="protein sequence ID" value="CUO44610.1"/>
    <property type="molecule type" value="Genomic_DNA"/>
</dbReference>
<feature type="domain" description="BFD-like [2Fe-2S]-binding" evidence="2">
    <location>
        <begin position="503"/>
        <end position="556"/>
    </location>
</feature>
<dbReference type="SUPFAM" id="SSF51905">
    <property type="entry name" value="FAD/NAD(P)-binding domain"/>
    <property type="match status" value="1"/>
</dbReference>
<dbReference type="InterPro" id="IPR041854">
    <property type="entry name" value="BFD-like_2Fe2S-bd_dom_sf"/>
</dbReference>
<dbReference type="Gene3D" id="3.50.50.60">
    <property type="entry name" value="FAD/NAD(P)-binding domain"/>
    <property type="match status" value="1"/>
</dbReference>
<accession>A0A174F8F7</accession>
<protein>
    <submittedName>
        <fullName evidence="3">Anaerobic glycerol-3-phosphate dehydrogenase subunit A</fullName>
        <ecNumber evidence="3">1.1.5.3</ecNumber>
    </submittedName>
</protein>
<dbReference type="PANTHER" id="PTHR42720">
    <property type="entry name" value="GLYCEROL-3-PHOSPHATE DEHYDROGENASE"/>
    <property type="match status" value="1"/>
</dbReference>
<proteinExistence type="predicted"/>
<dbReference type="RefSeq" id="WP_005343645.1">
    <property type="nucleotide sequence ID" value="NZ_BLYK01000005.1"/>
</dbReference>
<dbReference type="PANTHER" id="PTHR42720:SF1">
    <property type="entry name" value="GLYCEROL 3-PHOSPHATE OXIDASE"/>
    <property type="match status" value="1"/>
</dbReference>
<evidence type="ECO:0000313" key="4">
    <source>
        <dbReference type="Proteomes" id="UP000095679"/>
    </source>
</evidence>
<gene>
    <name evidence="3" type="primary">glpA</name>
    <name evidence="3" type="ORF">ERS852450_01820</name>
</gene>
<feature type="domain" description="FAD dependent oxidoreductase" evidence="1">
    <location>
        <begin position="92"/>
        <end position="451"/>
    </location>
</feature>
<organism evidence="3 4">
    <name type="scientific">Anaerobutyricum hallii</name>
    <dbReference type="NCBI Taxonomy" id="39488"/>
    <lineage>
        <taxon>Bacteria</taxon>
        <taxon>Bacillati</taxon>
        <taxon>Bacillota</taxon>
        <taxon>Clostridia</taxon>
        <taxon>Lachnospirales</taxon>
        <taxon>Lachnospiraceae</taxon>
        <taxon>Anaerobutyricum</taxon>
    </lineage>
</organism>
<dbReference type="GO" id="GO:0004368">
    <property type="term" value="F:glycerol-3-phosphate dehydrogenase (quinone) activity"/>
    <property type="evidence" value="ECO:0007669"/>
    <property type="project" value="UniProtKB-EC"/>
</dbReference>
<dbReference type="InterPro" id="IPR007419">
    <property type="entry name" value="BFD-like_2Fe2S-bd_dom"/>
</dbReference>
<evidence type="ECO:0000259" key="1">
    <source>
        <dbReference type="Pfam" id="PF01266"/>
    </source>
</evidence>